<keyword evidence="1" id="KW-0472">Membrane</keyword>
<keyword evidence="1" id="KW-1133">Transmembrane helix</keyword>
<dbReference type="InterPro" id="IPR025324">
    <property type="entry name" value="DUF4230"/>
</dbReference>
<dbReference type="EMBL" id="UGQE01000001">
    <property type="protein sequence ID" value="STZ09918.1"/>
    <property type="molecule type" value="Genomic_DNA"/>
</dbReference>
<feature type="transmembrane region" description="Helical" evidence="1">
    <location>
        <begin position="21"/>
        <end position="43"/>
    </location>
</feature>
<keyword evidence="1" id="KW-0812">Transmembrane</keyword>
<evidence type="ECO:0008006" key="4">
    <source>
        <dbReference type="Google" id="ProtNLM"/>
    </source>
</evidence>
<gene>
    <name evidence="2" type="ORF">NCTC10293_00233</name>
</gene>
<dbReference type="OrthoDB" id="154626at2"/>
<reference evidence="2 3" key="1">
    <citation type="submission" date="2018-06" db="EMBL/GenBank/DDBJ databases">
        <authorList>
            <consortium name="Pathogen Informatics"/>
            <person name="Doyle S."/>
        </authorList>
    </citation>
    <scope>NUCLEOTIDE SEQUENCE [LARGE SCALE GENOMIC DNA]</scope>
    <source>
        <strain evidence="2 3">NCTC10293</strain>
    </source>
</reference>
<dbReference type="AlphaFoldDB" id="A0A378R4N0"/>
<proteinExistence type="predicted"/>
<dbReference type="Proteomes" id="UP000255279">
    <property type="component" value="Unassembled WGS sequence"/>
</dbReference>
<protein>
    <recommendedName>
        <fullName evidence="4">DUF4230 domain-containing protein</fullName>
    </recommendedName>
</protein>
<evidence type="ECO:0000313" key="3">
    <source>
        <dbReference type="Proteomes" id="UP000255279"/>
    </source>
</evidence>
<dbReference type="Pfam" id="PF14014">
    <property type="entry name" value="DUF4230"/>
    <property type="match status" value="1"/>
</dbReference>
<dbReference type="RefSeq" id="WP_078277510.1">
    <property type="nucleotide sequence ID" value="NZ_MUXU01000081.1"/>
</dbReference>
<evidence type="ECO:0000313" key="2">
    <source>
        <dbReference type="EMBL" id="STZ09918.1"/>
    </source>
</evidence>
<evidence type="ECO:0000256" key="1">
    <source>
        <dbReference type="SAM" id="Phobius"/>
    </source>
</evidence>
<name>A0A378R4N0_9GAMM</name>
<accession>A0A378R4N0</accession>
<sequence>MKTHRFAFLNAAHTKERGVSAFHLALLLIVLITVGVFGYRYWWQAGEPNVRTITTDGVVHEIQKLARLETVAFSVDTVITAQKDGTWQRLWQDEQKGIFIARGRVLAGVDLSKISAEMVQVNYPDKASENAAPHIMITLPPSEVFEVFLDDIEVYDWQTGLFGVVDNDPKILANAQTAAKSEVLQKACAGDVMNLALVNASEQVQALFALTGASVEVATQGAGACRFGR</sequence>
<organism evidence="2 3">
    <name type="scientific">Moraxella caviae</name>
    <dbReference type="NCBI Taxonomy" id="34060"/>
    <lineage>
        <taxon>Bacteria</taxon>
        <taxon>Pseudomonadati</taxon>
        <taxon>Pseudomonadota</taxon>
        <taxon>Gammaproteobacteria</taxon>
        <taxon>Moraxellales</taxon>
        <taxon>Moraxellaceae</taxon>
        <taxon>Moraxella</taxon>
    </lineage>
</organism>